<evidence type="ECO:0000256" key="1">
    <source>
        <dbReference type="ARBA" id="ARBA00006725"/>
    </source>
</evidence>
<dbReference type="PANTHER" id="PTHR22227">
    <property type="entry name" value="FAMILY WITH SEQUENCE SIMILARITY 122B ISOFORM X1"/>
    <property type="match status" value="1"/>
</dbReference>
<name>A0ABM0HZU0_CERSS</name>
<proteinExistence type="inferred from homology"/>
<keyword evidence="2" id="KW-1185">Reference proteome</keyword>
<dbReference type="Proteomes" id="UP000694910">
    <property type="component" value="Unplaced"/>
</dbReference>
<dbReference type="GeneID" id="101401256"/>
<comment type="similarity">
    <text evidence="1">Belongs to the FAM122 family.</text>
</comment>
<dbReference type="RefSeq" id="XP_004437400.1">
    <property type="nucleotide sequence ID" value="XM_004437343.2"/>
</dbReference>
<dbReference type="InterPro" id="IPR026716">
    <property type="entry name" value="PBIR1/2/3"/>
</dbReference>
<evidence type="ECO:0000313" key="3">
    <source>
        <dbReference type="RefSeq" id="XP_004437400.1"/>
    </source>
</evidence>
<organism evidence="2 3">
    <name type="scientific">Ceratotherium simum simum</name>
    <name type="common">Southern white rhinoceros</name>
    <dbReference type="NCBI Taxonomy" id="73337"/>
    <lineage>
        <taxon>Eukaryota</taxon>
        <taxon>Metazoa</taxon>
        <taxon>Chordata</taxon>
        <taxon>Craniata</taxon>
        <taxon>Vertebrata</taxon>
        <taxon>Euteleostomi</taxon>
        <taxon>Mammalia</taxon>
        <taxon>Eutheria</taxon>
        <taxon>Laurasiatheria</taxon>
        <taxon>Perissodactyla</taxon>
        <taxon>Rhinocerotidae</taxon>
        <taxon>Ceratotherium</taxon>
    </lineage>
</organism>
<reference evidence="3" key="1">
    <citation type="submission" date="2025-08" db="UniProtKB">
        <authorList>
            <consortium name="RefSeq"/>
        </authorList>
    </citation>
    <scope>IDENTIFICATION</scope>
</reference>
<gene>
    <name evidence="3" type="primary">LOC101401256</name>
</gene>
<accession>A0ABM0HZU0</accession>
<evidence type="ECO:0000313" key="2">
    <source>
        <dbReference type="Proteomes" id="UP000694910"/>
    </source>
</evidence>
<dbReference type="PANTHER" id="PTHR22227:SF3">
    <property type="entry name" value="PABIR FAMILY MEMBER 1"/>
    <property type="match status" value="1"/>
</dbReference>
<protein>
    <submittedName>
        <fullName evidence="3">Protein FAM122A-like</fullName>
    </submittedName>
</protein>
<sequence>MPQEKMELDLEVQLSSTTTDGNFLRRSNSAPVINGLGDNSQMFQADTLRTRSNSITSITQHCLVNEAIEESKSVIDMIRLAFLKDYPGCRVEDGLEEGKSRSKKIR</sequence>